<keyword evidence="6" id="KW-1185">Reference proteome</keyword>
<keyword evidence="2 3" id="KW-0238">DNA-binding</keyword>
<evidence type="ECO:0000256" key="3">
    <source>
        <dbReference type="PROSITE-ProRule" id="PRU00335"/>
    </source>
</evidence>
<name>A0ABS2QYS2_9BACI</name>
<sequence>MDRRKKYTQMVLKESLLALIKEKPIANITVKELCERADINRSTYYAHYASPYELLYAIEEEFMGELVQTLNQYNFSKEEEAIQMMVKLFEFMADKSDICLVLFSENNDMHFQNKGMQITQEYVFDNWILDKKLDKETYDYLNLFLVSGSMYVIKNWLETGKKKTPQEMAEFLFGFVNRGLSGLGC</sequence>
<proteinExistence type="predicted"/>
<dbReference type="InterPro" id="IPR039532">
    <property type="entry name" value="TetR_C_Firmicutes"/>
</dbReference>
<dbReference type="EMBL" id="JAFBFC010000006">
    <property type="protein sequence ID" value="MBM7704343.1"/>
    <property type="molecule type" value="Genomic_DNA"/>
</dbReference>
<dbReference type="SUPFAM" id="SSF46689">
    <property type="entry name" value="Homeodomain-like"/>
    <property type="match status" value="1"/>
</dbReference>
<evidence type="ECO:0000259" key="4">
    <source>
        <dbReference type="PROSITE" id="PS50977"/>
    </source>
</evidence>
<dbReference type="Pfam" id="PF14278">
    <property type="entry name" value="TetR_C_8"/>
    <property type="match status" value="1"/>
</dbReference>
<dbReference type="Gene3D" id="1.10.357.10">
    <property type="entry name" value="Tetracycline Repressor, domain 2"/>
    <property type="match status" value="1"/>
</dbReference>
<keyword evidence="1" id="KW-0678">Repressor</keyword>
<dbReference type="InterPro" id="IPR001647">
    <property type="entry name" value="HTH_TetR"/>
</dbReference>
<dbReference type="Proteomes" id="UP000809829">
    <property type="component" value="Unassembled WGS sequence"/>
</dbReference>
<evidence type="ECO:0000313" key="6">
    <source>
        <dbReference type="Proteomes" id="UP000809829"/>
    </source>
</evidence>
<accession>A0ABS2QYS2</accession>
<feature type="domain" description="HTH tetR-type" evidence="4">
    <location>
        <begin position="6"/>
        <end position="66"/>
    </location>
</feature>
<dbReference type="InterPro" id="IPR050624">
    <property type="entry name" value="HTH-type_Tx_Regulator"/>
</dbReference>
<evidence type="ECO:0000313" key="5">
    <source>
        <dbReference type="EMBL" id="MBM7704343.1"/>
    </source>
</evidence>
<protein>
    <submittedName>
        <fullName evidence="5">AcrR family transcriptional regulator</fullName>
    </submittedName>
</protein>
<reference evidence="5 6" key="1">
    <citation type="submission" date="2021-01" db="EMBL/GenBank/DDBJ databases">
        <title>Genomic Encyclopedia of Type Strains, Phase IV (KMG-IV): sequencing the most valuable type-strain genomes for metagenomic binning, comparative biology and taxonomic classification.</title>
        <authorList>
            <person name="Goeker M."/>
        </authorList>
    </citation>
    <scope>NUCLEOTIDE SEQUENCE [LARGE SCALE GENOMIC DNA]</scope>
    <source>
        <strain evidence="5 6">DSM 104297</strain>
    </source>
</reference>
<dbReference type="PANTHER" id="PTHR43479:SF7">
    <property type="entry name" value="TETR-FAMILY TRANSCRIPTIONAL REGULATOR"/>
    <property type="match status" value="1"/>
</dbReference>
<dbReference type="InterPro" id="IPR009057">
    <property type="entry name" value="Homeodomain-like_sf"/>
</dbReference>
<evidence type="ECO:0000256" key="2">
    <source>
        <dbReference type="ARBA" id="ARBA00023125"/>
    </source>
</evidence>
<organism evidence="5 6">
    <name type="scientific">Priestia iocasae</name>
    <dbReference type="NCBI Taxonomy" id="2291674"/>
    <lineage>
        <taxon>Bacteria</taxon>
        <taxon>Bacillati</taxon>
        <taxon>Bacillota</taxon>
        <taxon>Bacilli</taxon>
        <taxon>Bacillales</taxon>
        <taxon>Bacillaceae</taxon>
        <taxon>Priestia</taxon>
    </lineage>
</organism>
<dbReference type="PANTHER" id="PTHR43479">
    <property type="entry name" value="ACREF/ENVCD OPERON REPRESSOR-RELATED"/>
    <property type="match status" value="1"/>
</dbReference>
<gene>
    <name evidence="5" type="ORF">JOC83_003198</name>
</gene>
<comment type="caution">
    <text evidence="5">The sequence shown here is derived from an EMBL/GenBank/DDBJ whole genome shotgun (WGS) entry which is preliminary data.</text>
</comment>
<dbReference type="RefSeq" id="WP_205188345.1">
    <property type="nucleotide sequence ID" value="NZ_JAFBFC010000006.1"/>
</dbReference>
<feature type="DNA-binding region" description="H-T-H motif" evidence="3">
    <location>
        <begin position="29"/>
        <end position="48"/>
    </location>
</feature>
<dbReference type="PROSITE" id="PS50977">
    <property type="entry name" value="HTH_TETR_2"/>
    <property type="match status" value="1"/>
</dbReference>
<evidence type="ECO:0000256" key="1">
    <source>
        <dbReference type="ARBA" id="ARBA00022491"/>
    </source>
</evidence>